<proteinExistence type="inferred from homology"/>
<name>A0A1H4PLA0_9MICO</name>
<dbReference type="InterPro" id="IPR018170">
    <property type="entry name" value="Aldo/ket_reductase_CS"/>
</dbReference>
<reference evidence="8 9" key="1">
    <citation type="submission" date="2016-10" db="EMBL/GenBank/DDBJ databases">
        <authorList>
            <person name="de Groot N.N."/>
        </authorList>
    </citation>
    <scope>NUCLEOTIDE SEQUENCE [LARGE SCALE GENOMIC DNA]</scope>
    <source>
        <strain evidence="8 9">DSM 21799</strain>
    </source>
</reference>
<dbReference type="FunFam" id="3.20.20.100:FF:000015">
    <property type="entry name" value="Oxidoreductase, aldo/keto reductase family"/>
    <property type="match status" value="1"/>
</dbReference>
<dbReference type="EMBL" id="FNRY01000001">
    <property type="protein sequence ID" value="SEC08159.1"/>
    <property type="molecule type" value="Genomic_DNA"/>
</dbReference>
<feature type="binding site" evidence="5">
    <location>
        <position position="109"/>
    </location>
    <ligand>
        <name>substrate</name>
    </ligand>
</feature>
<dbReference type="GO" id="GO:0016616">
    <property type="term" value="F:oxidoreductase activity, acting on the CH-OH group of donors, NAD or NADP as acceptor"/>
    <property type="evidence" value="ECO:0007669"/>
    <property type="project" value="UniProtKB-ARBA"/>
</dbReference>
<dbReference type="AlphaFoldDB" id="A0A1H4PLA0"/>
<evidence type="ECO:0000256" key="6">
    <source>
        <dbReference type="PIRSR" id="PIRSR000097-3"/>
    </source>
</evidence>
<feature type="domain" description="NADP-dependent oxidoreductase" evidence="7">
    <location>
        <begin position="18"/>
        <end position="261"/>
    </location>
</feature>
<evidence type="ECO:0000256" key="3">
    <source>
        <dbReference type="ARBA" id="ARBA00023002"/>
    </source>
</evidence>
<evidence type="ECO:0000259" key="7">
    <source>
        <dbReference type="Pfam" id="PF00248"/>
    </source>
</evidence>
<dbReference type="PANTHER" id="PTHR43827">
    <property type="entry name" value="2,5-DIKETO-D-GLUCONIC ACID REDUCTASE"/>
    <property type="match status" value="1"/>
</dbReference>
<gene>
    <name evidence="8" type="ORF">SAMN04489806_2544</name>
</gene>
<dbReference type="PRINTS" id="PR00069">
    <property type="entry name" value="ALDKETRDTASE"/>
</dbReference>
<organism evidence="8 9">
    <name type="scientific">Paramicrobacterium humi</name>
    <dbReference type="NCBI Taxonomy" id="640635"/>
    <lineage>
        <taxon>Bacteria</taxon>
        <taxon>Bacillati</taxon>
        <taxon>Actinomycetota</taxon>
        <taxon>Actinomycetes</taxon>
        <taxon>Micrococcales</taxon>
        <taxon>Microbacteriaceae</taxon>
        <taxon>Paramicrobacterium</taxon>
    </lineage>
</organism>
<dbReference type="InterPro" id="IPR020471">
    <property type="entry name" value="AKR"/>
</dbReference>
<dbReference type="Proteomes" id="UP000199183">
    <property type="component" value="Unassembled WGS sequence"/>
</dbReference>
<protein>
    <submittedName>
        <fullName evidence="8">Aldo/keto reductase</fullName>
    </submittedName>
</protein>
<dbReference type="STRING" id="640635.SAMN04489806_2544"/>
<dbReference type="Gene3D" id="3.20.20.100">
    <property type="entry name" value="NADP-dependent oxidoreductase domain"/>
    <property type="match status" value="1"/>
</dbReference>
<evidence type="ECO:0000256" key="1">
    <source>
        <dbReference type="ARBA" id="ARBA00007905"/>
    </source>
</evidence>
<sequence>MTQIPQRSLRDGTSIPGIGFGTYPLQGEDATSAVLAALENGYRLIDTAVNYENEAAVGRALAETPVHRSDIVVTTKLPGRHHGYQQTLDSFESSRAALGLDQIDLYLIHWPNPSVGRFVDAWRAMIDLQKDGRVRSIGVSNFTVDFLTRLAAETGVLPAVNQVEVHPYFPQEDLIAFHTKHDIVTEAWSPLGKRAAPYNEAVVVDIAHAHEVTPAQVVLRWHAQRGVVPIPKSQNPERQRENLDVFGFSLSDEEIAAITALGRPDGRLFGGDPNTHEEM</sequence>
<evidence type="ECO:0000256" key="2">
    <source>
        <dbReference type="ARBA" id="ARBA00022857"/>
    </source>
</evidence>
<dbReference type="Pfam" id="PF00248">
    <property type="entry name" value="Aldo_ket_red"/>
    <property type="match status" value="1"/>
</dbReference>
<dbReference type="PROSITE" id="PS00062">
    <property type="entry name" value="ALDOKETO_REDUCTASE_2"/>
    <property type="match status" value="1"/>
</dbReference>
<dbReference type="OrthoDB" id="9804790at2"/>
<dbReference type="RefSeq" id="WP_091184978.1">
    <property type="nucleotide sequence ID" value="NZ_FNRY01000001.1"/>
</dbReference>
<dbReference type="InterPro" id="IPR023210">
    <property type="entry name" value="NADP_OxRdtase_dom"/>
</dbReference>
<evidence type="ECO:0000313" key="8">
    <source>
        <dbReference type="EMBL" id="SEC08159.1"/>
    </source>
</evidence>
<evidence type="ECO:0000256" key="5">
    <source>
        <dbReference type="PIRSR" id="PIRSR000097-2"/>
    </source>
</evidence>
<keyword evidence="2" id="KW-0521">NADP</keyword>
<dbReference type="InterPro" id="IPR036812">
    <property type="entry name" value="NAD(P)_OxRdtase_dom_sf"/>
</dbReference>
<evidence type="ECO:0000256" key="4">
    <source>
        <dbReference type="PIRSR" id="PIRSR000097-1"/>
    </source>
</evidence>
<feature type="site" description="Lowers pKa of active site Tyr" evidence="6">
    <location>
        <position position="76"/>
    </location>
</feature>
<dbReference type="PANTHER" id="PTHR43827:SF3">
    <property type="entry name" value="NADP-DEPENDENT OXIDOREDUCTASE DOMAIN-CONTAINING PROTEIN"/>
    <property type="match status" value="1"/>
</dbReference>
<feature type="active site" description="Proton donor" evidence="4">
    <location>
        <position position="51"/>
    </location>
</feature>
<evidence type="ECO:0000313" key="9">
    <source>
        <dbReference type="Proteomes" id="UP000199183"/>
    </source>
</evidence>
<dbReference type="PIRSF" id="PIRSF000097">
    <property type="entry name" value="AKR"/>
    <property type="match status" value="1"/>
</dbReference>
<dbReference type="SUPFAM" id="SSF51430">
    <property type="entry name" value="NAD(P)-linked oxidoreductase"/>
    <property type="match status" value="1"/>
</dbReference>
<dbReference type="PROSITE" id="PS00798">
    <property type="entry name" value="ALDOKETO_REDUCTASE_1"/>
    <property type="match status" value="1"/>
</dbReference>
<keyword evidence="9" id="KW-1185">Reference proteome</keyword>
<accession>A0A1H4PLA0</accession>
<keyword evidence="3" id="KW-0560">Oxidoreductase</keyword>
<dbReference type="CDD" id="cd19132">
    <property type="entry name" value="AKR_AKR5D1_E1"/>
    <property type="match status" value="1"/>
</dbReference>
<comment type="similarity">
    <text evidence="1">Belongs to the aldo/keto reductase family.</text>
</comment>